<dbReference type="EMBL" id="ABIB01000014">
    <property type="protein sequence ID" value="EDP94696.1"/>
    <property type="molecule type" value="Genomic_DNA"/>
</dbReference>
<reference evidence="1 2" key="1">
    <citation type="journal article" date="2011" name="J. Bacteriol.">
        <title>Genome sequence of the algicidal bacterium Kordia algicida OT-1.</title>
        <authorList>
            <person name="Lee H.S."/>
            <person name="Kang S.G."/>
            <person name="Kwon K.K."/>
            <person name="Lee J.H."/>
            <person name="Kim S.J."/>
        </authorList>
    </citation>
    <scope>NUCLEOTIDE SEQUENCE [LARGE SCALE GENOMIC DNA]</scope>
    <source>
        <strain evidence="1 2">OT-1</strain>
    </source>
</reference>
<sequence>MSASKGWKLKQDSETKLIVWFADGNVRTLYSIDWNYKFSQTKKREIGLARFYKKIEDYGAKVKVAEIYEMSSKRRIAKFISGVEVAINQQENQ</sequence>
<name>A9E9R1_9FLAO</name>
<dbReference type="AlphaFoldDB" id="A9E9R1"/>
<proteinExistence type="predicted"/>
<dbReference type="RefSeq" id="WP_007092669.1">
    <property type="nucleotide sequence ID" value="NZ_CP142125.1"/>
</dbReference>
<accession>A9E9R1</accession>
<organism evidence="1 2">
    <name type="scientific">Kordia algicida OT-1</name>
    <dbReference type="NCBI Taxonomy" id="391587"/>
    <lineage>
        <taxon>Bacteria</taxon>
        <taxon>Pseudomonadati</taxon>
        <taxon>Bacteroidota</taxon>
        <taxon>Flavobacteriia</taxon>
        <taxon>Flavobacteriales</taxon>
        <taxon>Flavobacteriaceae</taxon>
        <taxon>Kordia</taxon>
    </lineage>
</organism>
<protein>
    <submittedName>
        <fullName evidence="1">Uncharacterized protein</fullName>
    </submittedName>
</protein>
<gene>
    <name evidence="1" type="ORF">KAOT1_00430</name>
</gene>
<dbReference type="STRING" id="391587.KAOT1_00430"/>
<dbReference type="eggNOG" id="ENOG50339V8">
    <property type="taxonomic scope" value="Bacteria"/>
</dbReference>
<keyword evidence="2" id="KW-1185">Reference proteome</keyword>
<dbReference type="OrthoDB" id="894325at2"/>
<evidence type="ECO:0000313" key="2">
    <source>
        <dbReference type="Proteomes" id="UP000002945"/>
    </source>
</evidence>
<dbReference type="Proteomes" id="UP000002945">
    <property type="component" value="Unassembled WGS sequence"/>
</dbReference>
<evidence type="ECO:0000313" key="1">
    <source>
        <dbReference type="EMBL" id="EDP94696.1"/>
    </source>
</evidence>
<comment type="caution">
    <text evidence="1">The sequence shown here is derived from an EMBL/GenBank/DDBJ whole genome shotgun (WGS) entry which is preliminary data.</text>
</comment>
<dbReference type="HOGENOM" id="CLU_2395862_0_0_10"/>